<protein>
    <submittedName>
        <fullName evidence="5">Diaminopimelate decarboxylase</fullName>
        <ecNumber evidence="5">4.1.1.20</ecNumber>
    </submittedName>
</protein>
<feature type="domain" description="Orn/DAP/Arg decarboxylase 2 N-terminal" evidence="4">
    <location>
        <begin position="36"/>
        <end position="273"/>
    </location>
</feature>
<dbReference type="SUPFAM" id="SSF50621">
    <property type="entry name" value="Alanine racemase C-terminal domain-like"/>
    <property type="match status" value="1"/>
</dbReference>
<evidence type="ECO:0000256" key="1">
    <source>
        <dbReference type="ARBA" id="ARBA00001933"/>
    </source>
</evidence>
<dbReference type="AlphaFoldDB" id="A0A174HA17"/>
<dbReference type="GO" id="GO:0008836">
    <property type="term" value="F:diaminopimelate decarboxylase activity"/>
    <property type="evidence" value="ECO:0007669"/>
    <property type="project" value="UniProtKB-EC"/>
</dbReference>
<organism evidence="5 7">
    <name type="scientific">Bacteroides faecis</name>
    <dbReference type="NCBI Taxonomy" id="674529"/>
    <lineage>
        <taxon>Bacteria</taxon>
        <taxon>Pseudomonadati</taxon>
        <taxon>Bacteroidota</taxon>
        <taxon>Bacteroidia</taxon>
        <taxon>Bacteroidales</taxon>
        <taxon>Bacteroidaceae</taxon>
        <taxon>Bacteroides</taxon>
    </lineage>
</organism>
<accession>A0A3E5G9V4</accession>
<keyword evidence="2 3" id="KW-0663">Pyridoxal phosphate</keyword>
<evidence type="ECO:0000256" key="3">
    <source>
        <dbReference type="PIRSR" id="PIRSR600183-50"/>
    </source>
</evidence>
<evidence type="ECO:0000256" key="2">
    <source>
        <dbReference type="ARBA" id="ARBA00022898"/>
    </source>
</evidence>
<evidence type="ECO:0000313" key="5">
    <source>
        <dbReference type="EMBL" id="CUO71743.1"/>
    </source>
</evidence>
<evidence type="ECO:0000313" key="7">
    <source>
        <dbReference type="Proteomes" id="UP000095606"/>
    </source>
</evidence>
<dbReference type="Proteomes" id="UP001060104">
    <property type="component" value="Chromosome"/>
</dbReference>
<reference evidence="6" key="2">
    <citation type="submission" date="2022-08" db="EMBL/GenBank/DDBJ databases">
        <title>Genome Sequencing of Bacteroides fragilis Group Isolates with Nanopore Technology.</title>
        <authorList>
            <person name="Tisza M.J."/>
            <person name="Smith D."/>
            <person name="Dekker J.P."/>
        </authorList>
    </citation>
    <scope>NUCLEOTIDE SEQUENCE</scope>
    <source>
        <strain evidence="6">BFG-527</strain>
    </source>
</reference>
<reference evidence="5 7" key="1">
    <citation type="submission" date="2015-09" db="EMBL/GenBank/DDBJ databases">
        <authorList>
            <consortium name="Pathogen Informatics"/>
        </authorList>
    </citation>
    <scope>NUCLEOTIDE SEQUENCE [LARGE SCALE GENOMIC DNA]</scope>
    <source>
        <strain evidence="5 7">2789STDY5834846</strain>
    </source>
</reference>
<dbReference type="GO" id="GO:0009089">
    <property type="term" value="P:lysine biosynthetic process via diaminopimelate"/>
    <property type="evidence" value="ECO:0007669"/>
    <property type="project" value="TreeGrafter"/>
</dbReference>
<proteinExistence type="predicted"/>
<dbReference type="InterPro" id="IPR000183">
    <property type="entry name" value="Orn/DAP/Arg_de-COase"/>
</dbReference>
<accession>A0A174HA17</accession>
<dbReference type="Gene3D" id="2.40.37.10">
    <property type="entry name" value="Lyase, Ornithine Decarboxylase, Chain A, domain 1"/>
    <property type="match status" value="1"/>
</dbReference>
<comment type="cofactor">
    <cofactor evidence="1 3">
        <name>pyridoxal 5'-phosphate</name>
        <dbReference type="ChEBI" id="CHEBI:597326"/>
    </cofactor>
</comment>
<evidence type="ECO:0000259" key="4">
    <source>
        <dbReference type="Pfam" id="PF02784"/>
    </source>
</evidence>
<dbReference type="EC" id="4.1.1.20" evidence="5"/>
<evidence type="ECO:0000313" key="8">
    <source>
        <dbReference type="Proteomes" id="UP001060104"/>
    </source>
</evidence>
<dbReference type="PRINTS" id="PR01179">
    <property type="entry name" value="ODADCRBXLASE"/>
</dbReference>
<dbReference type="PANTHER" id="PTHR43727">
    <property type="entry name" value="DIAMINOPIMELATE DECARBOXYLASE"/>
    <property type="match status" value="1"/>
</dbReference>
<keyword evidence="8" id="KW-1185">Reference proteome</keyword>
<dbReference type="Pfam" id="PF02784">
    <property type="entry name" value="Orn_Arg_deC_N"/>
    <property type="match status" value="1"/>
</dbReference>
<feature type="modified residue" description="N6-(pyridoxal phosphate)lysine" evidence="3">
    <location>
        <position position="50"/>
    </location>
</feature>
<name>A0A174HA17_9BACE</name>
<dbReference type="RefSeq" id="WP_055268943.1">
    <property type="nucleotide sequence ID" value="NZ_CABMFH010000014.1"/>
</dbReference>
<dbReference type="EMBL" id="CZAE01000003">
    <property type="protein sequence ID" value="CUO71743.1"/>
    <property type="molecule type" value="Genomic_DNA"/>
</dbReference>
<evidence type="ECO:0000313" key="6">
    <source>
        <dbReference type="EMBL" id="UVQ73880.1"/>
    </source>
</evidence>
<dbReference type="Gene3D" id="3.20.20.10">
    <property type="entry name" value="Alanine racemase"/>
    <property type="match status" value="1"/>
</dbReference>
<dbReference type="SUPFAM" id="SSF51419">
    <property type="entry name" value="PLP-binding barrel"/>
    <property type="match status" value="1"/>
</dbReference>
<dbReference type="InterPro" id="IPR009006">
    <property type="entry name" value="Ala_racemase/Decarboxylase_C"/>
</dbReference>
<feature type="active site" description="Proton donor" evidence="3">
    <location>
        <position position="337"/>
    </location>
</feature>
<dbReference type="PANTHER" id="PTHR43727:SF2">
    <property type="entry name" value="GROUP IV DECARBOXYLASE"/>
    <property type="match status" value="1"/>
</dbReference>
<keyword evidence="5" id="KW-0456">Lyase</keyword>
<dbReference type="InterPro" id="IPR029066">
    <property type="entry name" value="PLP-binding_barrel"/>
</dbReference>
<dbReference type="EMBL" id="CP103141">
    <property type="protein sequence ID" value="UVQ73880.1"/>
    <property type="molecule type" value="Genomic_DNA"/>
</dbReference>
<dbReference type="InterPro" id="IPR022644">
    <property type="entry name" value="De-COase2_N"/>
</dbReference>
<gene>
    <name evidence="5" type="primary">lysA_1</name>
    <name evidence="5" type="ORF">ERS852461_00926</name>
    <name evidence="6" type="ORF">NXY30_23240</name>
</gene>
<dbReference type="Proteomes" id="UP000095606">
    <property type="component" value="Unassembled WGS sequence"/>
</dbReference>
<dbReference type="GeneID" id="69591054"/>
<sequence>MVKEKINELVAKYGSPLYVFQKEEFVKNYLHFEKCFKNLYPKYQLAYSYKTNYTPVICEIVKQLGGYAEVVSDMEYNVAKRLGYDNEKIIYNGPYKTELSIEHLLAGGILNIDNIEEVKKVCVVAEAHTEKQLKVGIRVNINIGQCFISRFGIDSDNSDLDLAFYLLKESGVKVEGLHCHIGQSRTIQAWKNRAEVMLTLADKYFPAEPPKYLNLGSGMFAVMKPSLAEQFGDNIPSFEQYAAAVAIPFAEHYASLPEEKKPILFTEPGTTIVNSYIDFVGRVDSIKRIKGQDIVVMDCSKHMIGDICQIKQLPIDVICCSEEQIELNNANFVGYTCLEHDVMYTAYHGKLGVGDYVVFANVGGYSNNFKPPFIAPNCAMCELDENGNSRVIKRREEFDDVFITYIF</sequence>